<sequence>MTFAAGAHADEYADVDRLFSAGQWAEAVQKADQFLATHPRDARMRFLKGLAVAEQGRSVEATAIFVKLTEDFPELPEPYNNLAVLYSKQGQYDQARRALESAIRTNPSYATAYENLGDVYAKLASQAYSKALQVDGNNTAKVGPKLAMIRDLFTPKASALAVASTKPVTTGKPSAPPAPAPSLTPSPTPAPAPAPATVAKAAPTPPAARPAPAAPPAPVAPASGNAEQEVQAAVQAWASAWSRKDVEAYIGAYTPSFTGGKSRKTWEAERRARIEGKRSISVALSAVETRVQGDKAVVQFRQQYNADTLKVSSRKTLELVKVSGRWLIQKESTGS</sequence>
<dbReference type="PANTHER" id="PTHR44366">
    <property type="entry name" value="UDP-N-ACETYLGLUCOSAMINE--PEPTIDE N-ACETYLGLUCOSAMINYLTRANSFERASE 110 KDA SUBUNIT"/>
    <property type="match status" value="1"/>
</dbReference>
<evidence type="ECO:0000259" key="3">
    <source>
        <dbReference type="Pfam" id="PF24125"/>
    </source>
</evidence>
<dbReference type="PROSITE" id="PS50005">
    <property type="entry name" value="TPR"/>
    <property type="match status" value="1"/>
</dbReference>
<dbReference type="SUPFAM" id="SSF54427">
    <property type="entry name" value="NTF2-like"/>
    <property type="match status" value="1"/>
</dbReference>
<name>A0ABZ0CMF0_9BURK</name>
<dbReference type="InterPro" id="IPR019734">
    <property type="entry name" value="TPR_rpt"/>
</dbReference>
<dbReference type="Gene3D" id="3.10.450.50">
    <property type="match status" value="1"/>
</dbReference>
<dbReference type="Pfam" id="PF13414">
    <property type="entry name" value="TPR_11"/>
    <property type="match status" value="1"/>
</dbReference>
<feature type="region of interest" description="Disordered" evidence="2">
    <location>
        <begin position="164"/>
        <end position="226"/>
    </location>
</feature>
<dbReference type="InterPro" id="IPR037919">
    <property type="entry name" value="OGT"/>
</dbReference>
<accession>A0ABZ0CMF0</accession>
<dbReference type="SUPFAM" id="SSF48452">
    <property type="entry name" value="TPR-like"/>
    <property type="match status" value="1"/>
</dbReference>
<keyword evidence="5" id="KW-1185">Reference proteome</keyword>
<reference evidence="4 5" key="1">
    <citation type="submission" date="2023-10" db="EMBL/GenBank/DDBJ databases">
        <title>Bacteria for the degradation of biodegradable plastic PBAT(Polybutylene adipate terephthalate).</title>
        <authorList>
            <person name="Weon H.-Y."/>
            <person name="Yeon J."/>
        </authorList>
    </citation>
    <scope>NUCLEOTIDE SEQUENCE [LARGE SCALE GENOMIC DNA]</scope>
    <source>
        <strain evidence="4 5">SBD 7-3</strain>
    </source>
</reference>
<feature type="domain" description="Cds6 C-terminal" evidence="3">
    <location>
        <begin position="230"/>
        <end position="331"/>
    </location>
</feature>
<dbReference type="InterPro" id="IPR056203">
    <property type="entry name" value="Cds6_C"/>
</dbReference>
<feature type="compositionally biased region" description="Pro residues" evidence="2">
    <location>
        <begin position="203"/>
        <end position="219"/>
    </location>
</feature>
<dbReference type="Gene3D" id="1.25.40.10">
    <property type="entry name" value="Tetratricopeptide repeat domain"/>
    <property type="match status" value="1"/>
</dbReference>
<dbReference type="Pfam" id="PF13432">
    <property type="entry name" value="TPR_16"/>
    <property type="match status" value="1"/>
</dbReference>
<gene>
    <name evidence="4" type="ORF">RXV79_14665</name>
</gene>
<dbReference type="InterPro" id="IPR032710">
    <property type="entry name" value="NTF2-like_dom_sf"/>
</dbReference>
<proteinExistence type="predicted"/>
<evidence type="ECO:0000313" key="4">
    <source>
        <dbReference type="EMBL" id="WOB06166.1"/>
    </source>
</evidence>
<organism evidence="4 5">
    <name type="scientific">Piscinibacter gummiphilus</name>
    <dbReference type="NCBI Taxonomy" id="946333"/>
    <lineage>
        <taxon>Bacteria</taxon>
        <taxon>Pseudomonadati</taxon>
        <taxon>Pseudomonadota</taxon>
        <taxon>Betaproteobacteria</taxon>
        <taxon>Burkholderiales</taxon>
        <taxon>Sphaerotilaceae</taxon>
        <taxon>Piscinibacter</taxon>
    </lineage>
</organism>
<keyword evidence="1" id="KW-0802">TPR repeat</keyword>
<dbReference type="Pfam" id="PF24125">
    <property type="entry name" value="Cds6_C"/>
    <property type="match status" value="1"/>
</dbReference>
<dbReference type="PROSITE" id="PS50293">
    <property type="entry name" value="TPR_REGION"/>
    <property type="match status" value="1"/>
</dbReference>
<dbReference type="InterPro" id="IPR011990">
    <property type="entry name" value="TPR-like_helical_dom_sf"/>
</dbReference>
<dbReference type="SMART" id="SM00028">
    <property type="entry name" value="TPR"/>
    <property type="match status" value="2"/>
</dbReference>
<evidence type="ECO:0000313" key="5">
    <source>
        <dbReference type="Proteomes" id="UP001303946"/>
    </source>
</evidence>
<dbReference type="EMBL" id="CP136336">
    <property type="protein sequence ID" value="WOB06166.1"/>
    <property type="molecule type" value="Genomic_DNA"/>
</dbReference>
<evidence type="ECO:0000256" key="2">
    <source>
        <dbReference type="SAM" id="MobiDB-lite"/>
    </source>
</evidence>
<dbReference type="PANTHER" id="PTHR44366:SF1">
    <property type="entry name" value="UDP-N-ACETYLGLUCOSAMINE--PEPTIDE N-ACETYLGLUCOSAMINYLTRANSFERASE 110 KDA SUBUNIT"/>
    <property type="match status" value="1"/>
</dbReference>
<dbReference type="Proteomes" id="UP001303946">
    <property type="component" value="Chromosome"/>
</dbReference>
<evidence type="ECO:0000256" key="1">
    <source>
        <dbReference type="PROSITE-ProRule" id="PRU00339"/>
    </source>
</evidence>
<dbReference type="RefSeq" id="WP_316698509.1">
    <property type="nucleotide sequence ID" value="NZ_CP136336.1"/>
</dbReference>
<feature type="repeat" description="TPR" evidence="1">
    <location>
        <begin position="76"/>
        <end position="109"/>
    </location>
</feature>
<protein>
    <submittedName>
        <fullName evidence="4">Tetratricopeptide repeat protein</fullName>
    </submittedName>
</protein>
<feature type="compositionally biased region" description="Pro residues" evidence="2">
    <location>
        <begin position="174"/>
        <end position="194"/>
    </location>
</feature>